<feature type="region of interest" description="Disordered" evidence="4">
    <location>
        <begin position="1"/>
        <end position="157"/>
    </location>
</feature>
<comment type="similarity">
    <text evidence="2">Belongs to the NRDE2 family.</text>
</comment>
<dbReference type="Proteomes" id="UP001412239">
    <property type="component" value="Unassembled WGS sequence"/>
</dbReference>
<comment type="subcellular location">
    <subcellularLocation>
        <location evidence="1">Nucleus</location>
    </subcellularLocation>
</comment>
<dbReference type="PANTHER" id="PTHR13471">
    <property type="entry name" value="TETRATRICOPEPTIDE-LIKE HELICAL"/>
    <property type="match status" value="1"/>
</dbReference>
<dbReference type="SUPFAM" id="SSF48452">
    <property type="entry name" value="TPR-like"/>
    <property type="match status" value="1"/>
</dbReference>
<accession>A0A292PSY2</accession>
<gene>
    <name evidence="5" type="ORF">GSTUAT00005285001</name>
</gene>
<proteinExistence type="inferred from homology"/>
<evidence type="ECO:0000313" key="6">
    <source>
        <dbReference type="Proteomes" id="UP001412239"/>
    </source>
</evidence>
<evidence type="ECO:0000256" key="1">
    <source>
        <dbReference type="ARBA" id="ARBA00004123"/>
    </source>
</evidence>
<protein>
    <submittedName>
        <fullName evidence="5">Uncharacterized protein</fullName>
    </submittedName>
</protein>
<keyword evidence="3" id="KW-0539">Nucleus</keyword>
<organism evidence="5 6">
    <name type="scientific">Tuber aestivum</name>
    <name type="common">summer truffle</name>
    <dbReference type="NCBI Taxonomy" id="59557"/>
    <lineage>
        <taxon>Eukaryota</taxon>
        <taxon>Fungi</taxon>
        <taxon>Dikarya</taxon>
        <taxon>Ascomycota</taxon>
        <taxon>Pezizomycotina</taxon>
        <taxon>Pezizomycetes</taxon>
        <taxon>Pezizales</taxon>
        <taxon>Tuberaceae</taxon>
        <taxon>Tuber</taxon>
    </lineage>
</organism>
<dbReference type="Gene3D" id="1.25.40.10">
    <property type="entry name" value="Tetratricopeptide repeat domain"/>
    <property type="match status" value="1"/>
</dbReference>
<dbReference type="GO" id="GO:1902369">
    <property type="term" value="P:negative regulation of RNA catabolic process"/>
    <property type="evidence" value="ECO:0007669"/>
    <property type="project" value="TreeGrafter"/>
</dbReference>
<evidence type="ECO:0000256" key="3">
    <source>
        <dbReference type="ARBA" id="ARBA00023242"/>
    </source>
</evidence>
<dbReference type="Pfam" id="PF08424">
    <property type="entry name" value="NRDE-2"/>
    <property type="match status" value="1"/>
</dbReference>
<evidence type="ECO:0000313" key="5">
    <source>
        <dbReference type="EMBL" id="CUS10669.1"/>
    </source>
</evidence>
<feature type="compositionally biased region" description="Basic and acidic residues" evidence="4">
    <location>
        <begin position="1"/>
        <end position="10"/>
    </location>
</feature>
<dbReference type="InterPro" id="IPR013633">
    <property type="entry name" value="NRDE-2"/>
</dbReference>
<feature type="compositionally biased region" description="Basic and acidic residues" evidence="4">
    <location>
        <begin position="67"/>
        <end position="93"/>
    </location>
</feature>
<dbReference type="EMBL" id="LN891042">
    <property type="protein sequence ID" value="CUS10669.1"/>
    <property type="molecule type" value="Genomic_DNA"/>
</dbReference>
<dbReference type="PANTHER" id="PTHR13471:SF0">
    <property type="entry name" value="NUCLEAR EXOSOME REGULATOR NRDE2"/>
    <property type="match status" value="1"/>
</dbReference>
<dbReference type="GO" id="GO:0071013">
    <property type="term" value="C:catalytic step 2 spliceosome"/>
    <property type="evidence" value="ECO:0007669"/>
    <property type="project" value="TreeGrafter"/>
</dbReference>
<reference evidence="5" key="1">
    <citation type="submission" date="2015-10" db="EMBL/GenBank/DDBJ databases">
        <authorList>
            <person name="Regsiter A."/>
            <person name="william w."/>
        </authorList>
    </citation>
    <scope>NUCLEOTIDE SEQUENCE</scope>
    <source>
        <strain evidence="5">Montdore</strain>
    </source>
</reference>
<evidence type="ECO:0000256" key="2">
    <source>
        <dbReference type="ARBA" id="ARBA00009265"/>
    </source>
</evidence>
<keyword evidence="6" id="KW-1185">Reference proteome</keyword>
<dbReference type="GO" id="GO:0031048">
    <property type="term" value="P:regulatory ncRNA-mediated heterochromatin formation"/>
    <property type="evidence" value="ECO:0007669"/>
    <property type="project" value="TreeGrafter"/>
</dbReference>
<evidence type="ECO:0000256" key="4">
    <source>
        <dbReference type="SAM" id="MobiDB-lite"/>
    </source>
</evidence>
<sequence>MSSPEPEKKPAGPPPRVIPKFSSFKPLPKVVTKEPEPVPSSTGGENPKRDKKERGHRRRRSRSCSGGRERKQNGDRDGRRERDKERSREEGRDKYRHRGPGRHHYSEKSGRCEKPRSPIRADVVATGKSRPPSPEAAAQKAFYTDTRGDPDNVTYGSIHKYSIPDYRRRGGGSVLGLSPEIRIDREAGDGKGLVLQERERRNGANTRKPFAALESGVRMLRIKKDRGDSTVKAFESGMDFVPLFGGGRRGKRKIADFEPEESEGEDNHYRSLEGLKKLGENPEDRDLEYASASGSEGDYVTAEGWDDRRKTVELARRVDAEPGNTDAWLDYVNHQDTLLATGGRRTTMAERKSTAEVKLDILGKALEKCPGNEELLVKYMDIAQVVWDSREMMTKWQQMLKENPTVIGLWTKYINFRQTDFLSFTYSECVKCFRECLTTLRASAMRAVDKSDHKEKIEEIILYVFLRTALLMKEAGFIENAIAAFQLMIELNFFAPPQIAAPGSLTEHEKVLELLDTFWDSEVLRVGEVGAEGWFSFVQLGDEGRAPEAQKETVSPGPLGTRDPFGSWIAAEEERMEVTGMPARTMDGVEEDDPYRVVLFSDLREFMFFFASDTVKQKLIDAFLVFSGLNPLYEGMRMPSGSTEATDTFLRNELGHTMNEYLKKWFWPKGEEHSSELIGWGGMEPERKAPLGKRPFQFCLRNFPLSEEMLFARSEYWVSAMDSPGGLKRGNVEFVGNVLKMLVAQLNDEQLALYFLAWTWKNRSSSLLLWNGYAQIEWRAGSADSARNVFSTALGMSAGFPEKNRQDAIFLWRTWVWEELMHGDVLRAIRVLLSIDAGRLLLDGDHGLDLRGLPLALVLKARRVSVLTNLLEIADFFRLVQHLEDSKGLMLSLGYVNHAIAFTEARALLEYLASNREVTASLPIYADFLSELDRRGLCGPGSAVHERCLMTEARLLYYHSSASRLFKIKTMRDFLSDSLQVFPNNSVFLELFAWNEAKVKIENRVRTLMRDVVLKEGTETILGYGFAIWAEMRMMGAGGRYNPNAVRALFEQAVETNRFAFSPSLLGILVLTYDIRTKYNFSLWTIYVEFEIQEKELNRAKEVLFRGIRNCPWSKDLLLLAFQRLRTVMTYEEMRKLLSIVSWEKELRVHDTTELEDYIDGLTDEHRSRLGTAGAEGLQFLQLPSDTSDEEMEDSYNP</sequence>
<dbReference type="AlphaFoldDB" id="A0A292PSY2"/>
<feature type="compositionally biased region" description="Basic and acidic residues" evidence="4">
    <location>
        <begin position="104"/>
        <end position="116"/>
    </location>
</feature>
<feature type="compositionally biased region" description="Basic residues" evidence="4">
    <location>
        <begin position="94"/>
        <end position="103"/>
    </location>
</feature>
<name>A0A292PSY2_9PEZI</name>
<dbReference type="InterPro" id="IPR011990">
    <property type="entry name" value="TPR-like_helical_dom_sf"/>
</dbReference>